<evidence type="ECO:0000313" key="12">
    <source>
        <dbReference type="Proteomes" id="UP000002221"/>
    </source>
</evidence>
<gene>
    <name evidence="11" type="ordered locus">Rmar_2519</name>
</gene>
<evidence type="ECO:0000256" key="5">
    <source>
        <dbReference type="ARBA" id="ARBA00022694"/>
    </source>
</evidence>
<evidence type="ECO:0000256" key="8">
    <source>
        <dbReference type="ARBA" id="ARBA00022840"/>
    </source>
</evidence>
<evidence type="ECO:0000256" key="4">
    <source>
        <dbReference type="ARBA" id="ARBA00022490"/>
    </source>
</evidence>
<dbReference type="PANTHER" id="PTHR33540:SF2">
    <property type="entry name" value="TRNA THREONYLCARBAMOYLADENOSINE BIOSYNTHESIS PROTEIN TSAE"/>
    <property type="match status" value="1"/>
</dbReference>
<dbReference type="Gene3D" id="3.40.50.300">
    <property type="entry name" value="P-loop containing nucleotide triphosphate hydrolases"/>
    <property type="match status" value="1"/>
</dbReference>
<dbReference type="Proteomes" id="UP000002221">
    <property type="component" value="Chromosome"/>
</dbReference>
<keyword evidence="6" id="KW-0479">Metal-binding</keyword>
<evidence type="ECO:0000256" key="9">
    <source>
        <dbReference type="ARBA" id="ARBA00022842"/>
    </source>
</evidence>
<evidence type="ECO:0000256" key="6">
    <source>
        <dbReference type="ARBA" id="ARBA00022723"/>
    </source>
</evidence>
<evidence type="ECO:0000256" key="1">
    <source>
        <dbReference type="ARBA" id="ARBA00004496"/>
    </source>
</evidence>
<dbReference type="HOGENOM" id="CLU_087829_5_0_10"/>
<dbReference type="eggNOG" id="COG0802">
    <property type="taxonomic scope" value="Bacteria"/>
</dbReference>
<keyword evidence="4" id="KW-0963">Cytoplasm</keyword>
<dbReference type="Pfam" id="PF02367">
    <property type="entry name" value="TsaE"/>
    <property type="match status" value="1"/>
</dbReference>
<sequence length="159" mass="17732">MSTAALTDLLPCETDSPEATHALGRRLAEHLRPGDVVALYGDLGAGKTQLVKGIAAGLGIPDVEVSSPTFTLVHEYRGGRLPLYHFDAYRLRNLEEFFDLGYEEYFYGDGVSVVEWADRIEPLLPPHTLRLRLEHLGGDRRRITWHEAPPSPDGLQSRL</sequence>
<keyword evidence="8" id="KW-0067">ATP-binding</keyword>
<keyword evidence="9" id="KW-0460">Magnesium</keyword>
<keyword evidence="7" id="KW-0547">Nucleotide-binding</keyword>
<comment type="subcellular location">
    <subcellularLocation>
        <location evidence="1">Cytoplasm</location>
    </subcellularLocation>
</comment>
<dbReference type="GO" id="GO:0002949">
    <property type="term" value="P:tRNA threonylcarbamoyladenosine modification"/>
    <property type="evidence" value="ECO:0007669"/>
    <property type="project" value="InterPro"/>
</dbReference>
<reference evidence="11 12" key="1">
    <citation type="journal article" date="2009" name="Stand. Genomic Sci.">
        <title>Complete genome sequence of Rhodothermus marinus type strain (R-10).</title>
        <authorList>
            <person name="Nolan M."/>
            <person name="Tindall B.J."/>
            <person name="Pomrenke H."/>
            <person name="Lapidus A."/>
            <person name="Copeland A."/>
            <person name="Glavina Del Rio T."/>
            <person name="Lucas S."/>
            <person name="Chen F."/>
            <person name="Tice H."/>
            <person name="Cheng J.F."/>
            <person name="Saunders E."/>
            <person name="Han C."/>
            <person name="Bruce D."/>
            <person name="Goodwin L."/>
            <person name="Chain P."/>
            <person name="Pitluck S."/>
            <person name="Ovchinikova G."/>
            <person name="Pati A."/>
            <person name="Ivanova N."/>
            <person name="Mavromatis K."/>
            <person name="Chen A."/>
            <person name="Palaniappan K."/>
            <person name="Land M."/>
            <person name="Hauser L."/>
            <person name="Chang Y.J."/>
            <person name="Jeffries C.D."/>
            <person name="Brettin T."/>
            <person name="Goker M."/>
            <person name="Bristow J."/>
            <person name="Eisen J.A."/>
            <person name="Markowitz V."/>
            <person name="Hugenholtz P."/>
            <person name="Kyrpides N.C."/>
            <person name="Klenk H.P."/>
            <person name="Detter J.C."/>
        </authorList>
    </citation>
    <scope>NUCLEOTIDE SEQUENCE [LARGE SCALE GENOMIC DNA]</scope>
    <source>
        <strain evidence="12">ATCC 43812 / DSM 4252 / R-10</strain>
    </source>
</reference>
<dbReference type="GO" id="GO:0005737">
    <property type="term" value="C:cytoplasm"/>
    <property type="evidence" value="ECO:0007669"/>
    <property type="project" value="UniProtKB-SubCell"/>
</dbReference>
<evidence type="ECO:0000256" key="10">
    <source>
        <dbReference type="ARBA" id="ARBA00032441"/>
    </source>
</evidence>
<dbReference type="RefSeq" id="WP_012845005.1">
    <property type="nucleotide sequence ID" value="NC_013501.1"/>
</dbReference>
<proteinExistence type="inferred from homology"/>
<evidence type="ECO:0000256" key="7">
    <source>
        <dbReference type="ARBA" id="ARBA00022741"/>
    </source>
</evidence>
<dbReference type="GO" id="GO:0046872">
    <property type="term" value="F:metal ion binding"/>
    <property type="evidence" value="ECO:0007669"/>
    <property type="project" value="UniProtKB-KW"/>
</dbReference>
<evidence type="ECO:0000256" key="3">
    <source>
        <dbReference type="ARBA" id="ARBA00019010"/>
    </source>
</evidence>
<protein>
    <recommendedName>
        <fullName evidence="3">tRNA threonylcarbamoyladenosine biosynthesis protein TsaE</fullName>
    </recommendedName>
    <alternativeName>
        <fullName evidence="10">t(6)A37 threonylcarbamoyladenosine biosynthesis protein TsaE</fullName>
    </alternativeName>
</protein>
<comment type="similarity">
    <text evidence="2">Belongs to the TsaE family.</text>
</comment>
<evidence type="ECO:0000313" key="11">
    <source>
        <dbReference type="EMBL" id="ACY49395.1"/>
    </source>
</evidence>
<dbReference type="SUPFAM" id="SSF52540">
    <property type="entry name" value="P-loop containing nucleoside triphosphate hydrolases"/>
    <property type="match status" value="1"/>
</dbReference>
<name>D0MFD9_RHOM4</name>
<dbReference type="AlphaFoldDB" id="D0MFD9"/>
<dbReference type="InterPro" id="IPR003442">
    <property type="entry name" value="T6A_TsaE"/>
</dbReference>
<accession>D0MFD9</accession>
<evidence type="ECO:0000256" key="2">
    <source>
        <dbReference type="ARBA" id="ARBA00007599"/>
    </source>
</evidence>
<keyword evidence="5" id="KW-0819">tRNA processing</keyword>
<dbReference type="GO" id="GO:0005524">
    <property type="term" value="F:ATP binding"/>
    <property type="evidence" value="ECO:0007669"/>
    <property type="project" value="UniProtKB-KW"/>
</dbReference>
<organism evidence="11 12">
    <name type="scientific">Rhodothermus marinus (strain ATCC 43812 / DSM 4252 / R-10)</name>
    <name type="common">Rhodothermus obamensis</name>
    <dbReference type="NCBI Taxonomy" id="518766"/>
    <lineage>
        <taxon>Bacteria</taxon>
        <taxon>Pseudomonadati</taxon>
        <taxon>Rhodothermota</taxon>
        <taxon>Rhodothermia</taxon>
        <taxon>Rhodothermales</taxon>
        <taxon>Rhodothermaceae</taxon>
        <taxon>Rhodothermus</taxon>
    </lineage>
</organism>
<dbReference type="NCBIfam" id="TIGR00150">
    <property type="entry name" value="T6A_YjeE"/>
    <property type="match status" value="1"/>
</dbReference>
<dbReference type="PANTHER" id="PTHR33540">
    <property type="entry name" value="TRNA THREONYLCARBAMOYLADENOSINE BIOSYNTHESIS PROTEIN TSAE"/>
    <property type="match status" value="1"/>
</dbReference>
<dbReference type="STRING" id="518766.Rmar_2519"/>
<dbReference type="OrthoDB" id="9815896at2"/>
<keyword evidence="12" id="KW-1185">Reference proteome</keyword>
<dbReference type="InterPro" id="IPR027417">
    <property type="entry name" value="P-loop_NTPase"/>
</dbReference>
<dbReference type="EMBL" id="CP001807">
    <property type="protein sequence ID" value="ACY49395.1"/>
    <property type="molecule type" value="Genomic_DNA"/>
</dbReference>
<dbReference type="KEGG" id="rmr:Rmar_2519"/>